<dbReference type="GO" id="GO:0008168">
    <property type="term" value="F:methyltransferase activity"/>
    <property type="evidence" value="ECO:0007669"/>
    <property type="project" value="UniProtKB-KW"/>
</dbReference>
<dbReference type="CDD" id="cd02440">
    <property type="entry name" value="AdoMet_MTases"/>
    <property type="match status" value="1"/>
</dbReference>
<keyword evidence="2" id="KW-0489">Methyltransferase</keyword>
<dbReference type="AlphaFoldDB" id="A0A643F868"/>
<reference evidence="2 3" key="1">
    <citation type="submission" date="2019-09" db="EMBL/GenBank/DDBJ databases">
        <title>Draft genome sequences of 48 bacterial type strains from the CCUG.</title>
        <authorList>
            <person name="Tunovic T."/>
            <person name="Pineiro-Iglesias B."/>
            <person name="Unosson C."/>
            <person name="Inganas E."/>
            <person name="Ohlen M."/>
            <person name="Cardew S."/>
            <person name="Jensie-Markopoulos S."/>
            <person name="Salva-Serra F."/>
            <person name="Jaen-Luchoro D."/>
            <person name="Karlsson R."/>
            <person name="Svensson-Stadler L."/>
            <person name="Chun J."/>
            <person name="Moore E."/>
        </authorList>
    </citation>
    <scope>NUCLEOTIDE SEQUENCE [LARGE SCALE GENOMIC DNA]</scope>
    <source>
        <strain evidence="2 3">CCUG 30977</strain>
    </source>
</reference>
<name>A0A643F868_IDEDE</name>
<evidence type="ECO:0000313" key="2">
    <source>
        <dbReference type="EMBL" id="KAB0577402.1"/>
    </source>
</evidence>
<proteinExistence type="predicted"/>
<keyword evidence="2" id="KW-0808">Transferase</keyword>
<dbReference type="OrthoDB" id="6006151at2"/>
<feature type="domain" description="C-methyltransferase" evidence="1">
    <location>
        <begin position="253"/>
        <end position="357"/>
    </location>
</feature>
<dbReference type="Pfam" id="PF08484">
    <property type="entry name" value="Methyltransf_14"/>
    <property type="match status" value="1"/>
</dbReference>
<dbReference type="SUPFAM" id="SSF53335">
    <property type="entry name" value="S-adenosyl-L-methionine-dependent methyltransferases"/>
    <property type="match status" value="1"/>
</dbReference>
<dbReference type="Proteomes" id="UP000430120">
    <property type="component" value="Unassembled WGS sequence"/>
</dbReference>
<comment type="caution">
    <text evidence="2">The sequence shown here is derived from an EMBL/GenBank/DDBJ whole genome shotgun (WGS) entry which is preliminary data.</text>
</comment>
<evidence type="ECO:0000259" key="1">
    <source>
        <dbReference type="Pfam" id="PF08484"/>
    </source>
</evidence>
<dbReference type="Gene3D" id="3.40.50.720">
    <property type="entry name" value="NAD(P)-binding Rossmann-like Domain"/>
    <property type="match status" value="1"/>
</dbReference>
<organism evidence="2 3">
    <name type="scientific">Ideonella dechloratans</name>
    <dbReference type="NCBI Taxonomy" id="36863"/>
    <lineage>
        <taxon>Bacteria</taxon>
        <taxon>Pseudomonadati</taxon>
        <taxon>Pseudomonadota</taxon>
        <taxon>Betaproteobacteria</taxon>
        <taxon>Burkholderiales</taxon>
        <taxon>Sphaerotilaceae</taxon>
        <taxon>Ideonella</taxon>
    </lineage>
</organism>
<dbReference type="PANTHER" id="PTHR43861">
    <property type="entry name" value="TRANS-ACONITATE 2-METHYLTRANSFERASE-RELATED"/>
    <property type="match status" value="1"/>
</dbReference>
<dbReference type="InterPro" id="IPR029063">
    <property type="entry name" value="SAM-dependent_MTases_sf"/>
</dbReference>
<keyword evidence="3" id="KW-1185">Reference proteome</keyword>
<dbReference type="EMBL" id="VZPB01000049">
    <property type="protein sequence ID" value="KAB0577402.1"/>
    <property type="molecule type" value="Genomic_DNA"/>
</dbReference>
<dbReference type="Pfam" id="PF13489">
    <property type="entry name" value="Methyltransf_23"/>
    <property type="match status" value="1"/>
</dbReference>
<dbReference type="Gene3D" id="6.20.50.110">
    <property type="entry name" value="Methyltransferase, zinc-binding domain"/>
    <property type="match status" value="1"/>
</dbReference>
<protein>
    <submittedName>
        <fullName evidence="2">Class I SAM-dependent methyltransferase</fullName>
    </submittedName>
</protein>
<gene>
    <name evidence="2" type="ORF">F7Q92_16745</name>
</gene>
<accession>A0A643F868</accession>
<dbReference type="Gene3D" id="3.40.50.150">
    <property type="entry name" value="Vaccinia Virus protein VP39"/>
    <property type="match status" value="1"/>
</dbReference>
<dbReference type="InterPro" id="IPR038576">
    <property type="entry name" value="Methyltransf_Zn-bd_dom_put_sf"/>
</dbReference>
<dbReference type="InterPro" id="IPR013691">
    <property type="entry name" value="MeTrfase_14"/>
</dbReference>
<dbReference type="GO" id="GO:0032259">
    <property type="term" value="P:methylation"/>
    <property type="evidence" value="ECO:0007669"/>
    <property type="project" value="UniProtKB-KW"/>
</dbReference>
<sequence length="374" mass="40943">MSCRWCGGSLGTQPMLTLQGMPSGAQSLPQQHELANDAGTDLRIHGCEDCGLVQTVGAPVSYYRDVIRANAFSPAMKAFRETQLAEWVGRHGLQGRPVLEVGCGRGEYLDLLRQAGARPWGTEHGAQAAQTARAGGHEVLTLYPGDAELPADLCFDAWASFNFMEHWPQPRAVLRAVRQRLAAGAVGLVEVPNFDMILRRQVVSEFIADHVFYFTEATLRRCLEMAGFEVTQVRTIWHDYILSAELRPRAVPALDDFDRSLEGLRLALHAFVDRHQAGGVAVWGAGHQALALLSLAELGPRLRYVVDSAPFKQGRYTPVSHLPIRAPEALRQSPVAAVIVMAAGYSDEVVAQIRRTHGAELALAILREDALELA</sequence>
<evidence type="ECO:0000313" key="3">
    <source>
        <dbReference type="Proteomes" id="UP000430120"/>
    </source>
</evidence>